<evidence type="ECO:0000313" key="4">
    <source>
        <dbReference type="Proteomes" id="UP000201838"/>
    </source>
</evidence>
<evidence type="ECO:0000256" key="1">
    <source>
        <dbReference type="ARBA" id="ARBA00023266"/>
    </source>
</evidence>
<dbReference type="InterPro" id="IPR027417">
    <property type="entry name" value="P-loop_NTPase"/>
</dbReference>
<dbReference type="InterPro" id="IPR058840">
    <property type="entry name" value="AAA_SelU"/>
</dbReference>
<dbReference type="SMART" id="SM00450">
    <property type="entry name" value="RHOD"/>
    <property type="match status" value="1"/>
</dbReference>
<evidence type="ECO:0000259" key="2">
    <source>
        <dbReference type="PROSITE" id="PS50206"/>
    </source>
</evidence>
<dbReference type="NCBIfam" id="NF008752">
    <property type="entry name" value="PRK11784.1-4"/>
    <property type="match status" value="1"/>
</dbReference>
<dbReference type="Proteomes" id="UP000201838">
    <property type="component" value="Unassembled WGS sequence"/>
</dbReference>
<dbReference type="PANTHER" id="PTHR30401:SF0">
    <property type="entry name" value="TRNA 2-SELENOURIDINE SYNTHASE"/>
    <property type="match status" value="1"/>
</dbReference>
<proteinExistence type="predicted"/>
<dbReference type="OrthoDB" id="9808735at2"/>
<sequence length="357" mass="38455">MAFTFNTLSDLARGDFDTIIDVRSPSEFQEDHLPGAISLPVLSDDERAEVGTIYTQVSPFKARKIGAALVAKNAAMHLQGPLADKDGSWRPLIYCWRGGQRSGSFAAILAQIGWRVEVLEGGYQSYRRRVVDSLYESEIASKVILLDGNTGSGKTDVLHRLVGRGVQVLDLEGLAAHRGSVLGAYGAQPSQKAFESALYQAIDALDPAAPVVVEAESSRIGALNVTPKLFEAMRAAPRIVISATVRARAAFLARTYGDGSVDRAEFVDRLDRLVDLRGAAQVAAWKSAVMDGRFEEVAASLIELHYDPRYAKVRERIGANVVASISAETLDDTGLETLADQVAGAVKSLQEARPTTP</sequence>
<organism evidence="3 4">
    <name type="scientific">Boseongicola aestuarii</name>
    <dbReference type="NCBI Taxonomy" id="1470561"/>
    <lineage>
        <taxon>Bacteria</taxon>
        <taxon>Pseudomonadati</taxon>
        <taxon>Pseudomonadota</taxon>
        <taxon>Alphaproteobacteria</taxon>
        <taxon>Rhodobacterales</taxon>
        <taxon>Paracoccaceae</taxon>
        <taxon>Boseongicola</taxon>
    </lineage>
</organism>
<dbReference type="PANTHER" id="PTHR30401">
    <property type="entry name" value="TRNA 2-SELENOURIDINE SYNTHASE"/>
    <property type="match status" value="1"/>
</dbReference>
<accession>A0A238J1Q5</accession>
<keyword evidence="1" id="KW-0711">Selenium</keyword>
<dbReference type="PROSITE" id="PS50206">
    <property type="entry name" value="RHODANESE_3"/>
    <property type="match status" value="1"/>
</dbReference>
<dbReference type="SUPFAM" id="SSF52821">
    <property type="entry name" value="Rhodanese/Cell cycle control phosphatase"/>
    <property type="match status" value="1"/>
</dbReference>
<dbReference type="InterPro" id="IPR017582">
    <property type="entry name" value="SelU"/>
</dbReference>
<dbReference type="NCBIfam" id="TIGR03167">
    <property type="entry name" value="tRNA_sel_U_synt"/>
    <property type="match status" value="1"/>
</dbReference>
<dbReference type="SUPFAM" id="SSF52540">
    <property type="entry name" value="P-loop containing nucleoside triphosphate hydrolases"/>
    <property type="match status" value="1"/>
</dbReference>
<dbReference type="Pfam" id="PF26341">
    <property type="entry name" value="AAA_SelU"/>
    <property type="match status" value="1"/>
</dbReference>
<dbReference type="GO" id="GO:0002098">
    <property type="term" value="P:tRNA wobble uridine modification"/>
    <property type="evidence" value="ECO:0007669"/>
    <property type="project" value="InterPro"/>
</dbReference>
<gene>
    <name evidence="3" type="primary">selU</name>
    <name evidence="3" type="ORF">BOA8489_01957</name>
</gene>
<dbReference type="Pfam" id="PF00581">
    <property type="entry name" value="Rhodanese"/>
    <property type="match status" value="1"/>
</dbReference>
<dbReference type="AlphaFoldDB" id="A0A238J1Q5"/>
<dbReference type="NCBIfam" id="NF008750">
    <property type="entry name" value="PRK11784.1-2"/>
    <property type="match status" value="1"/>
</dbReference>
<feature type="domain" description="Rhodanese" evidence="2">
    <location>
        <begin position="18"/>
        <end position="131"/>
    </location>
</feature>
<reference evidence="3 4" key="1">
    <citation type="submission" date="2017-05" db="EMBL/GenBank/DDBJ databases">
        <authorList>
            <person name="Song R."/>
            <person name="Chenine A.L."/>
            <person name="Ruprecht R.M."/>
        </authorList>
    </citation>
    <scope>NUCLEOTIDE SEQUENCE [LARGE SCALE GENOMIC DNA]</scope>
    <source>
        <strain evidence="3 4">CECT 8489</strain>
    </source>
</reference>
<dbReference type="EC" id="2.9.1.-" evidence="3"/>
<dbReference type="GO" id="GO:0004792">
    <property type="term" value="F:thiosulfate-cyanide sulfurtransferase activity"/>
    <property type="evidence" value="ECO:0007669"/>
    <property type="project" value="InterPro"/>
</dbReference>
<dbReference type="RefSeq" id="WP_093973826.1">
    <property type="nucleotide sequence ID" value="NZ_FXXQ01000006.1"/>
</dbReference>
<dbReference type="PROSITE" id="PS00380">
    <property type="entry name" value="RHODANESE_1"/>
    <property type="match status" value="1"/>
</dbReference>
<dbReference type="GO" id="GO:0043828">
    <property type="term" value="F:tRNA 2-selenouridine synthase activity"/>
    <property type="evidence" value="ECO:0007669"/>
    <property type="project" value="InterPro"/>
</dbReference>
<keyword evidence="3" id="KW-0808">Transferase</keyword>
<protein>
    <submittedName>
        <fullName evidence="3">tRNA 2-selenouridine synthase</fullName>
        <ecNumber evidence="3">2.9.1.-</ecNumber>
    </submittedName>
</protein>
<dbReference type="Gene3D" id="3.40.250.10">
    <property type="entry name" value="Rhodanese-like domain"/>
    <property type="match status" value="1"/>
</dbReference>
<dbReference type="EMBL" id="FXXQ01000006">
    <property type="protein sequence ID" value="SMX23844.1"/>
    <property type="molecule type" value="Genomic_DNA"/>
</dbReference>
<evidence type="ECO:0000313" key="3">
    <source>
        <dbReference type="EMBL" id="SMX23844.1"/>
    </source>
</evidence>
<keyword evidence="4" id="KW-1185">Reference proteome</keyword>
<dbReference type="InterPro" id="IPR036873">
    <property type="entry name" value="Rhodanese-like_dom_sf"/>
</dbReference>
<dbReference type="InterPro" id="IPR001763">
    <property type="entry name" value="Rhodanese-like_dom"/>
</dbReference>
<dbReference type="InterPro" id="IPR001307">
    <property type="entry name" value="Thiosulphate_STrfase_CS"/>
</dbReference>
<name>A0A238J1Q5_9RHOB</name>